<name>A0A137P0A2_CONC2</name>
<dbReference type="OrthoDB" id="417697at2759"/>
<dbReference type="Gene3D" id="3.40.50.150">
    <property type="entry name" value="Vaccinia Virus protein VP39"/>
    <property type="match status" value="1"/>
</dbReference>
<evidence type="ECO:0000256" key="1">
    <source>
        <dbReference type="ARBA" id="ARBA00009725"/>
    </source>
</evidence>
<dbReference type="InterPro" id="IPR029063">
    <property type="entry name" value="SAM-dependent_MTases_sf"/>
</dbReference>
<reference evidence="6 7" key="1">
    <citation type="journal article" date="2015" name="Genome Biol. Evol.">
        <title>Phylogenomic analyses indicate that early fungi evolved digesting cell walls of algal ancestors of land plants.</title>
        <authorList>
            <person name="Chang Y."/>
            <person name="Wang S."/>
            <person name="Sekimoto S."/>
            <person name="Aerts A.L."/>
            <person name="Choi C."/>
            <person name="Clum A."/>
            <person name="LaButti K.M."/>
            <person name="Lindquist E.A."/>
            <person name="Yee Ngan C."/>
            <person name="Ohm R.A."/>
            <person name="Salamov A.A."/>
            <person name="Grigoriev I.V."/>
            <person name="Spatafora J.W."/>
            <person name="Berbee M.L."/>
        </authorList>
    </citation>
    <scope>NUCLEOTIDE SEQUENCE [LARGE SCALE GENOMIC DNA]</scope>
    <source>
        <strain evidence="6 7">NRRL 28638</strain>
    </source>
</reference>
<evidence type="ECO:0000256" key="2">
    <source>
        <dbReference type="ARBA" id="ARBA00022603"/>
    </source>
</evidence>
<evidence type="ECO:0000313" key="7">
    <source>
        <dbReference type="Proteomes" id="UP000070444"/>
    </source>
</evidence>
<dbReference type="EMBL" id="KQ964575">
    <property type="protein sequence ID" value="KXN68457.1"/>
    <property type="molecule type" value="Genomic_DNA"/>
</dbReference>
<dbReference type="PIRSF" id="PIRSF037755">
    <property type="entry name" value="Mettl2_prd"/>
    <property type="match status" value="1"/>
</dbReference>
<gene>
    <name evidence="6" type="ORF">CONCODRAFT_60219</name>
</gene>
<comment type="function">
    <text evidence="4">S-adenosyl-L-methionine-dependent methyltransferase.</text>
</comment>
<feature type="domain" description="Methyltransferase type 12" evidence="5">
    <location>
        <begin position="76"/>
        <end position="176"/>
    </location>
</feature>
<evidence type="ECO:0000259" key="5">
    <source>
        <dbReference type="Pfam" id="PF08242"/>
    </source>
</evidence>
<dbReference type="OMA" id="DAQRNWD"/>
<dbReference type="PANTHER" id="PTHR22809:SF5">
    <property type="entry name" value="TRNA N(3)-METHYLCYTIDINE METHYLTRANSFERASE METTL6"/>
    <property type="match status" value="1"/>
</dbReference>
<evidence type="ECO:0000313" key="6">
    <source>
        <dbReference type="EMBL" id="KXN68457.1"/>
    </source>
</evidence>
<sequence>MDSEKLKEYQEILSKDTSKVPEFWINKYKNEAAKNWDRFYQRNTTNFFKDRHWIDKEFDDFTNTIKDEDSKPVAFEMGCGVGNFIYPVLRDHPKLFMHACDFSKRAIEFVKEHEDYNPERCHPFVCDLTQDDLTQHIEPNSVDIASAIFVLSAIPPEKMPQTVQNIAKIMKPGGIIIFRDYAKYDAAQLRFKSGSKLEENLYVRQDGTMAYYFDQAELFNLFSDNGFNPISIDPIYKETINRKQELHMNRIFLQAKFVKRA</sequence>
<dbReference type="STRING" id="796925.A0A137P0A2"/>
<dbReference type="GO" id="GO:0106217">
    <property type="term" value="P:tRNA C3-cytosine methylation"/>
    <property type="evidence" value="ECO:0007669"/>
    <property type="project" value="EnsemblFungi"/>
</dbReference>
<comment type="similarity">
    <text evidence="1 4">Belongs to the methyltransferase superfamily. METL family.</text>
</comment>
<dbReference type="EC" id="2.1.1.-" evidence="4"/>
<dbReference type="AlphaFoldDB" id="A0A137P0A2"/>
<protein>
    <recommendedName>
        <fullName evidence="4">tRNA N(3)-methylcytidine methyltransferase</fullName>
        <ecNumber evidence="4">2.1.1.-</ecNumber>
    </recommendedName>
</protein>
<accession>A0A137P0A2</accession>
<keyword evidence="2 4" id="KW-0489">Methyltransferase</keyword>
<dbReference type="CDD" id="cd02440">
    <property type="entry name" value="AdoMet_MTases"/>
    <property type="match status" value="1"/>
</dbReference>
<dbReference type="GO" id="GO:0052735">
    <property type="term" value="F:tRNA (cytidine-3-)-methyltransferase activity"/>
    <property type="evidence" value="ECO:0007669"/>
    <property type="project" value="EnsemblFungi"/>
</dbReference>
<keyword evidence="3 4" id="KW-0808">Transferase</keyword>
<dbReference type="Proteomes" id="UP000070444">
    <property type="component" value="Unassembled WGS sequence"/>
</dbReference>
<evidence type="ECO:0000256" key="3">
    <source>
        <dbReference type="ARBA" id="ARBA00022679"/>
    </source>
</evidence>
<dbReference type="Pfam" id="PF08242">
    <property type="entry name" value="Methyltransf_12"/>
    <property type="match status" value="1"/>
</dbReference>
<dbReference type="SUPFAM" id="SSF53335">
    <property type="entry name" value="S-adenosyl-L-methionine-dependent methyltransferases"/>
    <property type="match status" value="1"/>
</dbReference>
<dbReference type="PANTHER" id="PTHR22809">
    <property type="entry name" value="METHYLTRANSFERASE-RELATED"/>
    <property type="match status" value="1"/>
</dbReference>
<organism evidence="6 7">
    <name type="scientific">Conidiobolus coronatus (strain ATCC 28846 / CBS 209.66 / NRRL 28638)</name>
    <name type="common">Delacroixia coronata</name>
    <dbReference type="NCBI Taxonomy" id="796925"/>
    <lineage>
        <taxon>Eukaryota</taxon>
        <taxon>Fungi</taxon>
        <taxon>Fungi incertae sedis</taxon>
        <taxon>Zoopagomycota</taxon>
        <taxon>Entomophthoromycotina</taxon>
        <taxon>Entomophthoromycetes</taxon>
        <taxon>Entomophthorales</taxon>
        <taxon>Ancylistaceae</taxon>
        <taxon>Conidiobolus</taxon>
    </lineage>
</organism>
<evidence type="ECO:0000256" key="4">
    <source>
        <dbReference type="PIRNR" id="PIRNR037755"/>
    </source>
</evidence>
<dbReference type="InterPro" id="IPR013217">
    <property type="entry name" value="Methyltransf_12"/>
</dbReference>
<keyword evidence="7" id="KW-1185">Reference proteome</keyword>
<dbReference type="InterPro" id="IPR026113">
    <property type="entry name" value="METTL2/6/8-like"/>
</dbReference>
<proteinExistence type="inferred from homology"/>